<feature type="compositionally biased region" description="Polar residues" evidence="1">
    <location>
        <begin position="152"/>
        <end position="166"/>
    </location>
</feature>
<gene>
    <name evidence="2" type="ORF">J4Q44_G00112680</name>
</gene>
<accession>A0AAN8R8W1</accession>
<sequence>MYGQYNYPRPVTPDQNRGASSGYYSGQQQPSISYFSRGQTAQTTRPIPIIDVDPVPYASTLYRTYYPGQIQPSTTNSGGGQAGKKPSPGQQGSEHGSPNPKSSRPVPHSYTPGYGSPYNVGGPRPVTFAQTDYYPVPSNIGYDQNGGAPSGYYSSGQENPSTSYFGQSIPPKAFIKAKPYPSQPSSAQSTDDPSRNSAVQRPASSSQPWDHKTALEVNMVVPFHSGLNPNAANQFAQIASDSSNMKAESGEEPSPVQPTPASAEGGDIPSEEPSPVQPTPASAEGGDLPSGEEPSPVQPTPASAEGGDLPSGEEPSPVQPTPESDEGAGPRGFMPQILPQRNYAQSWSGSSRGDVVPGRPEFRMN</sequence>
<feature type="compositionally biased region" description="Polar residues" evidence="1">
    <location>
        <begin position="88"/>
        <end position="102"/>
    </location>
</feature>
<evidence type="ECO:0000313" key="2">
    <source>
        <dbReference type="EMBL" id="KAK6317977.1"/>
    </source>
</evidence>
<feature type="compositionally biased region" description="Polar residues" evidence="1">
    <location>
        <begin position="342"/>
        <end position="351"/>
    </location>
</feature>
<feature type="compositionally biased region" description="Polar residues" evidence="1">
    <location>
        <begin position="36"/>
        <end position="45"/>
    </location>
</feature>
<feature type="region of interest" description="Disordered" evidence="1">
    <location>
        <begin position="1"/>
        <end position="53"/>
    </location>
</feature>
<feature type="compositionally biased region" description="Polar residues" evidence="1">
    <location>
        <begin position="227"/>
        <end position="246"/>
    </location>
</feature>
<dbReference type="EMBL" id="JAGTTL010000009">
    <property type="protein sequence ID" value="KAK6317977.1"/>
    <property type="molecule type" value="Genomic_DNA"/>
</dbReference>
<organism evidence="2 3">
    <name type="scientific">Coregonus suidteri</name>
    <dbReference type="NCBI Taxonomy" id="861788"/>
    <lineage>
        <taxon>Eukaryota</taxon>
        <taxon>Metazoa</taxon>
        <taxon>Chordata</taxon>
        <taxon>Craniata</taxon>
        <taxon>Vertebrata</taxon>
        <taxon>Euteleostomi</taxon>
        <taxon>Actinopterygii</taxon>
        <taxon>Neopterygii</taxon>
        <taxon>Teleostei</taxon>
        <taxon>Protacanthopterygii</taxon>
        <taxon>Salmoniformes</taxon>
        <taxon>Salmonidae</taxon>
        <taxon>Coregoninae</taxon>
        <taxon>Coregonus</taxon>
    </lineage>
</organism>
<name>A0AAN8R8W1_9TELE</name>
<dbReference type="AlphaFoldDB" id="A0AAN8R8W1"/>
<dbReference type="Proteomes" id="UP001356427">
    <property type="component" value="Unassembled WGS sequence"/>
</dbReference>
<feature type="region of interest" description="Disordered" evidence="1">
    <location>
        <begin position="67"/>
        <end position="211"/>
    </location>
</feature>
<feature type="region of interest" description="Disordered" evidence="1">
    <location>
        <begin position="224"/>
        <end position="365"/>
    </location>
</feature>
<evidence type="ECO:0000313" key="3">
    <source>
        <dbReference type="Proteomes" id="UP001356427"/>
    </source>
</evidence>
<reference evidence="2 3" key="1">
    <citation type="submission" date="2021-04" db="EMBL/GenBank/DDBJ databases">
        <authorList>
            <person name="De Guttry C."/>
            <person name="Zahm M."/>
            <person name="Klopp C."/>
            <person name="Cabau C."/>
            <person name="Louis A."/>
            <person name="Berthelot C."/>
            <person name="Parey E."/>
            <person name="Roest Crollius H."/>
            <person name="Montfort J."/>
            <person name="Robinson-Rechavi M."/>
            <person name="Bucao C."/>
            <person name="Bouchez O."/>
            <person name="Gislard M."/>
            <person name="Lluch J."/>
            <person name="Milhes M."/>
            <person name="Lampietro C."/>
            <person name="Lopez Roques C."/>
            <person name="Donnadieu C."/>
            <person name="Braasch I."/>
            <person name="Desvignes T."/>
            <person name="Postlethwait J."/>
            <person name="Bobe J."/>
            <person name="Wedekind C."/>
            <person name="Guiguen Y."/>
        </authorList>
    </citation>
    <scope>NUCLEOTIDE SEQUENCE [LARGE SCALE GENOMIC DNA]</scope>
    <source>
        <strain evidence="2">Cs_M1</strain>
        <tissue evidence="2">Blood</tissue>
    </source>
</reference>
<evidence type="ECO:0000256" key="1">
    <source>
        <dbReference type="SAM" id="MobiDB-lite"/>
    </source>
</evidence>
<feature type="compositionally biased region" description="Low complexity" evidence="1">
    <location>
        <begin position="18"/>
        <end position="34"/>
    </location>
</feature>
<feature type="compositionally biased region" description="Polar residues" evidence="1">
    <location>
        <begin position="183"/>
        <end position="208"/>
    </location>
</feature>
<keyword evidence="3" id="KW-1185">Reference proteome</keyword>
<protein>
    <submittedName>
        <fullName evidence="2">Uncharacterized protein</fullName>
    </submittedName>
</protein>
<proteinExistence type="predicted"/>
<comment type="caution">
    <text evidence="2">The sequence shown here is derived from an EMBL/GenBank/DDBJ whole genome shotgun (WGS) entry which is preliminary data.</text>
</comment>